<evidence type="ECO:0000313" key="3">
    <source>
        <dbReference type="EMBL" id="AGY59607.1"/>
    </source>
</evidence>
<dbReference type="Proteomes" id="UP000017396">
    <property type="component" value="Chromosome"/>
</dbReference>
<proteinExistence type="predicted"/>
<evidence type="ECO:0000256" key="2">
    <source>
        <dbReference type="SAM" id="Phobius"/>
    </source>
</evidence>
<reference evidence="3 4" key="1">
    <citation type="journal article" date="2013" name="PLoS ONE">
        <title>Cultivation and Complete Genome Sequencing of Gloeobacter kilaueensis sp. nov., from a Lava Cave in Kilauea Caldera, Hawai'i.</title>
        <authorList>
            <person name="Saw J.H."/>
            <person name="Schatz M."/>
            <person name="Brown M.V."/>
            <person name="Kunkel D.D."/>
            <person name="Foster J.S."/>
            <person name="Shick H."/>
            <person name="Christensen S."/>
            <person name="Hou S."/>
            <person name="Wan X."/>
            <person name="Donachie S.P."/>
        </authorList>
    </citation>
    <scope>NUCLEOTIDE SEQUENCE [LARGE SCALE GENOMIC DNA]</scope>
    <source>
        <strain evidence="4">JS</strain>
    </source>
</reference>
<evidence type="ECO:0000313" key="4">
    <source>
        <dbReference type="Proteomes" id="UP000017396"/>
    </source>
</evidence>
<dbReference type="AlphaFoldDB" id="U5QKU6"/>
<keyword evidence="2" id="KW-0472">Membrane</keyword>
<keyword evidence="2" id="KW-0812">Transmembrane</keyword>
<feature type="region of interest" description="Disordered" evidence="1">
    <location>
        <begin position="108"/>
        <end position="127"/>
    </location>
</feature>
<accession>U5QKU6</accession>
<organism evidence="3 4">
    <name type="scientific">Gloeobacter kilaueensis (strain ATCC BAA-2537 / CCAP 1431/1 / ULC 316 / JS1)</name>
    <dbReference type="NCBI Taxonomy" id="1183438"/>
    <lineage>
        <taxon>Bacteria</taxon>
        <taxon>Bacillati</taxon>
        <taxon>Cyanobacteriota</taxon>
        <taxon>Cyanophyceae</taxon>
        <taxon>Gloeobacterales</taxon>
        <taxon>Gloeobacteraceae</taxon>
        <taxon>Gloeobacter</taxon>
    </lineage>
</organism>
<evidence type="ECO:0000256" key="1">
    <source>
        <dbReference type="SAM" id="MobiDB-lite"/>
    </source>
</evidence>
<protein>
    <submittedName>
        <fullName evidence="3">Uncharacterized protein</fullName>
    </submittedName>
</protein>
<feature type="transmembrane region" description="Helical" evidence="2">
    <location>
        <begin position="38"/>
        <end position="67"/>
    </location>
</feature>
<name>U5QKU6_GLOK1</name>
<sequence length="208" mass="22935">MRVVADVAVEVGVTACKTERVFHRVAVMTRNVVPAPHVVVPAIGVLLPACIAQIVATAVAAIGNYLVAKGTIAVARLHRFAIAVNRCDDRVVERVVQQTLVRTARSARLPTGRARQHPRKQRLHSDRGPHLGTATRRCIRPSTIQLPATIGNCQPGKSSSVFRVISDRVEEALCCKVIIYIYVTYIDLMPLICYCNNKKLICSFKVRF</sequence>
<dbReference type="EMBL" id="CP003587">
    <property type="protein sequence ID" value="AGY59607.1"/>
    <property type="molecule type" value="Genomic_DNA"/>
</dbReference>
<keyword evidence="4" id="KW-1185">Reference proteome</keyword>
<keyword evidence="2" id="KW-1133">Transmembrane helix</keyword>
<gene>
    <name evidence="3" type="ORF">GKIL_3361</name>
</gene>
<dbReference type="KEGG" id="glj:GKIL_3361"/>
<dbReference type="HOGENOM" id="CLU_1319412_0_0_3"/>